<feature type="transmembrane region" description="Helical" evidence="1">
    <location>
        <begin position="252"/>
        <end position="274"/>
    </location>
</feature>
<reference evidence="4" key="2">
    <citation type="submission" date="2023-06" db="EMBL/GenBank/DDBJ databases">
        <authorList>
            <consortium name="Lawrence Berkeley National Laboratory"/>
            <person name="Mondo S.J."/>
            <person name="Hensen N."/>
            <person name="Bonometti L."/>
            <person name="Westerberg I."/>
            <person name="Brannstrom I.O."/>
            <person name="Guillou S."/>
            <person name="Cros-Aarteil S."/>
            <person name="Calhoun S."/>
            <person name="Haridas S."/>
            <person name="Kuo A."/>
            <person name="Pangilinan J."/>
            <person name="Riley R."/>
            <person name="Labutti K."/>
            <person name="Andreopoulos B."/>
            <person name="Lipzen A."/>
            <person name="Chen C."/>
            <person name="Yanf M."/>
            <person name="Daum C."/>
            <person name="Ng V."/>
            <person name="Clum A."/>
            <person name="Steindorff A."/>
            <person name="Ohm R."/>
            <person name="Martin F."/>
            <person name="Silar P."/>
            <person name="Natvig D."/>
            <person name="Lalanne C."/>
            <person name="Gautier V."/>
            <person name="Ament-Velasquez S.L."/>
            <person name="Kruys A."/>
            <person name="Hutchinson M.I."/>
            <person name="Powell A.J."/>
            <person name="Barry K."/>
            <person name="Miller A.N."/>
            <person name="Grigoriev I.V."/>
            <person name="Debuchy R."/>
            <person name="Gladieux P."/>
            <person name="Thoren M.H."/>
            <person name="Johannesson H."/>
        </authorList>
    </citation>
    <scope>NUCLEOTIDE SEQUENCE</scope>
    <source>
        <strain evidence="4">CBS 626.80</strain>
    </source>
</reference>
<name>A0AAN6SBC0_9PEZI</name>
<dbReference type="Proteomes" id="UP001303222">
    <property type="component" value="Unassembled WGS sequence"/>
</dbReference>
<reference evidence="4" key="1">
    <citation type="journal article" date="2023" name="Mol. Phylogenet. Evol.">
        <title>Genome-scale phylogeny and comparative genomics of the fungal order Sordariales.</title>
        <authorList>
            <person name="Hensen N."/>
            <person name="Bonometti L."/>
            <person name="Westerberg I."/>
            <person name="Brannstrom I.O."/>
            <person name="Guillou S."/>
            <person name="Cros-Aarteil S."/>
            <person name="Calhoun S."/>
            <person name="Haridas S."/>
            <person name="Kuo A."/>
            <person name="Mondo S."/>
            <person name="Pangilinan J."/>
            <person name="Riley R."/>
            <person name="LaButti K."/>
            <person name="Andreopoulos B."/>
            <person name="Lipzen A."/>
            <person name="Chen C."/>
            <person name="Yan M."/>
            <person name="Daum C."/>
            <person name="Ng V."/>
            <person name="Clum A."/>
            <person name="Steindorff A."/>
            <person name="Ohm R.A."/>
            <person name="Martin F."/>
            <person name="Silar P."/>
            <person name="Natvig D.O."/>
            <person name="Lalanne C."/>
            <person name="Gautier V."/>
            <person name="Ament-Velasquez S.L."/>
            <person name="Kruys A."/>
            <person name="Hutchinson M.I."/>
            <person name="Powell A.J."/>
            <person name="Barry K."/>
            <person name="Miller A.N."/>
            <person name="Grigoriev I.V."/>
            <person name="Debuchy R."/>
            <person name="Gladieux P."/>
            <person name="Hiltunen Thoren M."/>
            <person name="Johannesson H."/>
        </authorList>
    </citation>
    <scope>NUCLEOTIDE SEQUENCE</scope>
    <source>
        <strain evidence="4">CBS 626.80</strain>
    </source>
</reference>
<feature type="chain" id="PRO_5042870039" description="DUF7136 domain-containing protein" evidence="2">
    <location>
        <begin position="25"/>
        <end position="275"/>
    </location>
</feature>
<keyword evidence="2" id="KW-0732">Signal</keyword>
<feature type="domain" description="DUF7136" evidence="3">
    <location>
        <begin position="26"/>
        <end position="239"/>
    </location>
</feature>
<comment type="caution">
    <text evidence="4">The sequence shown here is derived from an EMBL/GenBank/DDBJ whole genome shotgun (WGS) entry which is preliminary data.</text>
</comment>
<evidence type="ECO:0000256" key="1">
    <source>
        <dbReference type="SAM" id="Phobius"/>
    </source>
</evidence>
<keyword evidence="5" id="KW-1185">Reference proteome</keyword>
<sequence>MHFRSRVTWSLLLSLISLGIVADAADSGIIEVDLLFPRNETYAPTEWMPFVFSIRNGELSKHLNPFLRYRGWNTSDLGAHGFTFRNEKLKFANWSSQNPYFVYNFRNDLQSEGTWWLDWEFYFLSCNEDFTSVLDPGAPVFLNNTFRRITFTIKEGGQPVDLVAATANDKTCSEQNIAAINVTGKTQDAPLSGDELPDDICAVVGSPEPSAIPCQVKVDSAVAASMTASLRDRLCDPLRTIDRPDDCPEDSAAMRLAVAGVACLAAAVGMLGFFA</sequence>
<keyword evidence="1" id="KW-0472">Membrane</keyword>
<organism evidence="4 5">
    <name type="scientific">Pseudoneurospora amorphoporcata</name>
    <dbReference type="NCBI Taxonomy" id="241081"/>
    <lineage>
        <taxon>Eukaryota</taxon>
        <taxon>Fungi</taxon>
        <taxon>Dikarya</taxon>
        <taxon>Ascomycota</taxon>
        <taxon>Pezizomycotina</taxon>
        <taxon>Sordariomycetes</taxon>
        <taxon>Sordariomycetidae</taxon>
        <taxon>Sordariales</taxon>
        <taxon>Sordariaceae</taxon>
        <taxon>Pseudoneurospora</taxon>
    </lineage>
</organism>
<keyword evidence="1" id="KW-0812">Transmembrane</keyword>
<feature type="signal peptide" evidence="2">
    <location>
        <begin position="1"/>
        <end position="24"/>
    </location>
</feature>
<evidence type="ECO:0000313" key="4">
    <source>
        <dbReference type="EMBL" id="KAK3947972.1"/>
    </source>
</evidence>
<proteinExistence type="predicted"/>
<accession>A0AAN6SBC0</accession>
<evidence type="ECO:0000313" key="5">
    <source>
        <dbReference type="Proteomes" id="UP001303222"/>
    </source>
</evidence>
<dbReference type="AlphaFoldDB" id="A0AAN6SBC0"/>
<evidence type="ECO:0000259" key="3">
    <source>
        <dbReference type="Pfam" id="PF23584"/>
    </source>
</evidence>
<protein>
    <recommendedName>
        <fullName evidence="3">DUF7136 domain-containing protein</fullName>
    </recommendedName>
</protein>
<dbReference type="EMBL" id="MU859295">
    <property type="protein sequence ID" value="KAK3947972.1"/>
    <property type="molecule type" value="Genomic_DNA"/>
</dbReference>
<dbReference type="InterPro" id="IPR055560">
    <property type="entry name" value="DUF7136"/>
</dbReference>
<gene>
    <name evidence="4" type="ORF">QBC32DRAFT_352734</name>
</gene>
<dbReference type="Pfam" id="PF23584">
    <property type="entry name" value="DUF7136"/>
    <property type="match status" value="1"/>
</dbReference>
<evidence type="ECO:0000256" key="2">
    <source>
        <dbReference type="SAM" id="SignalP"/>
    </source>
</evidence>
<keyword evidence="1" id="KW-1133">Transmembrane helix</keyword>